<reference evidence="2" key="2">
    <citation type="journal article" date="2018" name="Mol. Plant Microbe Interact.">
        <title>Genome sequence resources for the wheat stripe rust pathogen (Puccinia striiformis f. sp. tritici) and the barley stripe rust pathogen (Puccinia striiformis f. sp. hordei).</title>
        <authorList>
            <person name="Xia C."/>
            <person name="Wang M."/>
            <person name="Yin C."/>
            <person name="Cornejo O.E."/>
            <person name="Hulbert S.H."/>
            <person name="Chen X."/>
        </authorList>
    </citation>
    <scope>NUCLEOTIDE SEQUENCE [LARGE SCALE GENOMIC DNA]</scope>
    <source>
        <strain evidence="2">93-210</strain>
    </source>
</reference>
<reference evidence="1 2" key="3">
    <citation type="journal article" date="2022" name="Microbiol. Spectr.">
        <title>Folding features and dynamics of 3D genome architecture in plant fungal pathogens.</title>
        <authorList>
            <person name="Xia C."/>
        </authorList>
    </citation>
    <scope>NUCLEOTIDE SEQUENCE [LARGE SCALE GENOMIC DNA]</scope>
    <source>
        <strain evidence="1 2">93-210</strain>
    </source>
</reference>
<dbReference type="EMBL" id="CM045871">
    <property type="protein sequence ID" value="KAI7951324.1"/>
    <property type="molecule type" value="Genomic_DNA"/>
</dbReference>
<evidence type="ECO:0000313" key="1">
    <source>
        <dbReference type="EMBL" id="KAI7951324.1"/>
    </source>
</evidence>
<accession>A0ACC0ED75</accession>
<comment type="caution">
    <text evidence="1">The sequence shown here is derived from an EMBL/GenBank/DDBJ whole genome shotgun (WGS) entry which is preliminary data.</text>
</comment>
<proteinExistence type="predicted"/>
<evidence type="ECO:0000313" key="2">
    <source>
        <dbReference type="Proteomes" id="UP001060170"/>
    </source>
</evidence>
<keyword evidence="2" id="KW-1185">Reference proteome</keyword>
<organism evidence="1 2">
    <name type="scientific">Puccinia striiformis f. sp. tritici</name>
    <dbReference type="NCBI Taxonomy" id="168172"/>
    <lineage>
        <taxon>Eukaryota</taxon>
        <taxon>Fungi</taxon>
        <taxon>Dikarya</taxon>
        <taxon>Basidiomycota</taxon>
        <taxon>Pucciniomycotina</taxon>
        <taxon>Pucciniomycetes</taxon>
        <taxon>Pucciniales</taxon>
        <taxon>Pucciniaceae</taxon>
        <taxon>Puccinia</taxon>
    </lineage>
</organism>
<name>A0ACC0ED75_9BASI</name>
<protein>
    <submittedName>
        <fullName evidence="1">Uncharacterized protein</fullName>
    </submittedName>
</protein>
<dbReference type="Proteomes" id="UP001060170">
    <property type="component" value="Chromosome 7"/>
</dbReference>
<reference evidence="2" key="1">
    <citation type="journal article" date="2018" name="BMC Genomics">
        <title>Genomic insights into host adaptation between the wheat stripe rust pathogen (Puccinia striiformis f. sp. tritici) and the barley stripe rust pathogen (Puccinia striiformis f. sp. hordei).</title>
        <authorList>
            <person name="Xia C."/>
            <person name="Wang M."/>
            <person name="Yin C."/>
            <person name="Cornejo O.E."/>
            <person name="Hulbert S.H."/>
            <person name="Chen X."/>
        </authorList>
    </citation>
    <scope>NUCLEOTIDE SEQUENCE [LARGE SCALE GENOMIC DNA]</scope>
    <source>
        <strain evidence="2">93-210</strain>
    </source>
</reference>
<gene>
    <name evidence="1" type="ORF">MJO28_007008</name>
</gene>
<sequence>MLGLSLTFISIGSERNFDTALRPIIERTIGYLEWFSTDIHASGRQQGSGYNQLDRCDYEVTNMRALARGSLIAHLIGVTLVAYVTGAMPVKFVPAVDTFNHPGTVSNNLTPTEPRDINSAKIARVIAKVRLLSEEKRAEVQAELEKLNKPPKPKTGLTKLFDRILQFFRRERSPVAAVWDRAWAVGGASLGPVKKGYAIGSWTTRLLRVFLRATNLFQVPS</sequence>